<reference evidence="17" key="1">
    <citation type="submission" date="2023-07" db="EMBL/GenBank/DDBJ databases">
        <authorList>
            <person name="Kim M.K."/>
        </authorList>
    </citation>
    <scope>NUCLEOTIDE SEQUENCE</scope>
    <source>
        <strain evidence="17">ASUV-10-1</strain>
    </source>
</reference>
<evidence type="ECO:0000313" key="17">
    <source>
        <dbReference type="EMBL" id="MDO7875235.1"/>
    </source>
</evidence>
<evidence type="ECO:0000256" key="5">
    <source>
        <dbReference type="ARBA" id="ARBA00022723"/>
    </source>
</evidence>
<keyword evidence="10" id="KW-0560">Oxidoreductase</keyword>
<keyword evidence="18" id="KW-1185">Reference proteome</keyword>
<evidence type="ECO:0000256" key="11">
    <source>
        <dbReference type="ARBA" id="ARBA00023098"/>
    </source>
</evidence>
<name>A0ABT9BAE5_9BACT</name>
<comment type="subcellular location">
    <subcellularLocation>
        <location evidence="2">Endoplasmic reticulum membrane</location>
        <topology evidence="2">Multi-pass membrane protein</topology>
    </subcellularLocation>
</comment>
<feature type="domain" description="Fatty acid hydroxylase" evidence="16">
    <location>
        <begin position="77"/>
        <end position="214"/>
    </location>
</feature>
<comment type="caution">
    <text evidence="17">The sequence shown here is derived from an EMBL/GenBank/DDBJ whole genome shotgun (WGS) entry which is preliminary data.</text>
</comment>
<keyword evidence="4 15" id="KW-0812">Transmembrane</keyword>
<evidence type="ECO:0000313" key="18">
    <source>
        <dbReference type="Proteomes" id="UP001176429"/>
    </source>
</evidence>
<keyword evidence="11" id="KW-0443">Lipid metabolism</keyword>
<feature type="transmembrane region" description="Helical" evidence="15">
    <location>
        <begin position="125"/>
        <end position="145"/>
    </location>
</feature>
<protein>
    <submittedName>
        <fullName evidence="17">Sterol desaturase family protein</fullName>
    </submittedName>
</protein>
<dbReference type="PANTHER" id="PTHR12863">
    <property type="entry name" value="FATTY ACID HYDROXYLASE"/>
    <property type="match status" value="1"/>
</dbReference>
<dbReference type="RefSeq" id="WP_305006552.1">
    <property type="nucleotide sequence ID" value="NZ_JAUQSY010000006.1"/>
</dbReference>
<feature type="region of interest" description="Disordered" evidence="14">
    <location>
        <begin position="1"/>
        <end position="25"/>
    </location>
</feature>
<feature type="transmembrane region" description="Helical" evidence="15">
    <location>
        <begin position="66"/>
        <end position="89"/>
    </location>
</feature>
<evidence type="ECO:0000256" key="14">
    <source>
        <dbReference type="SAM" id="MobiDB-lite"/>
    </source>
</evidence>
<dbReference type="EMBL" id="JAUQSY010000006">
    <property type="protein sequence ID" value="MDO7875235.1"/>
    <property type="molecule type" value="Genomic_DNA"/>
</dbReference>
<dbReference type="InterPro" id="IPR014430">
    <property type="entry name" value="Scs7"/>
</dbReference>
<dbReference type="Proteomes" id="UP001176429">
    <property type="component" value="Unassembled WGS sequence"/>
</dbReference>
<evidence type="ECO:0000256" key="4">
    <source>
        <dbReference type="ARBA" id="ARBA00022692"/>
    </source>
</evidence>
<gene>
    <name evidence="17" type="ORF">Q5H93_10870</name>
</gene>
<keyword evidence="9 15" id="KW-1133">Transmembrane helix</keyword>
<evidence type="ECO:0000256" key="15">
    <source>
        <dbReference type="SAM" id="Phobius"/>
    </source>
</evidence>
<keyword evidence="6" id="KW-0256">Endoplasmic reticulum</keyword>
<evidence type="ECO:0000256" key="8">
    <source>
        <dbReference type="ARBA" id="ARBA00022833"/>
    </source>
</evidence>
<feature type="transmembrane region" description="Helical" evidence="15">
    <location>
        <begin position="43"/>
        <end position="60"/>
    </location>
</feature>
<keyword evidence="3" id="KW-0444">Lipid biosynthesis</keyword>
<keyword evidence="8" id="KW-0862">Zinc</keyword>
<evidence type="ECO:0000256" key="12">
    <source>
        <dbReference type="ARBA" id="ARBA00023136"/>
    </source>
</evidence>
<evidence type="ECO:0000256" key="7">
    <source>
        <dbReference type="ARBA" id="ARBA00022832"/>
    </source>
</evidence>
<evidence type="ECO:0000256" key="1">
    <source>
        <dbReference type="ARBA" id="ARBA00001947"/>
    </source>
</evidence>
<keyword evidence="5" id="KW-0479">Metal-binding</keyword>
<proteinExistence type="predicted"/>
<evidence type="ECO:0000256" key="6">
    <source>
        <dbReference type="ARBA" id="ARBA00022824"/>
    </source>
</evidence>
<evidence type="ECO:0000256" key="2">
    <source>
        <dbReference type="ARBA" id="ARBA00004477"/>
    </source>
</evidence>
<keyword evidence="13" id="KW-0275">Fatty acid biosynthesis</keyword>
<dbReference type="Pfam" id="PF04116">
    <property type="entry name" value="FA_hydroxylase"/>
    <property type="match status" value="1"/>
</dbReference>
<sequence>MDSVSQVAPTEVKPRPAAVKPKHKGSAQLFQNPVLERLTHTHIAGPLSIFFGVAAVSLYYSLSRGLLTGMTAFGLFLGGWLLFTLAEYLMHRYVYHMDTDTPGKAKFQYTMHGVHHEYPKDKTRLAMPPILTVFVASLLFFIFYFTFGNAGFGLLSGFVFGYALYLFVHYAIHVYSPPKNFLKFWWHHHAQHHYRQDEVAFGVSTTLWDHIIGTMPEQRDKAKADAAHNH</sequence>
<feature type="transmembrane region" description="Helical" evidence="15">
    <location>
        <begin position="151"/>
        <end position="172"/>
    </location>
</feature>
<evidence type="ECO:0000256" key="13">
    <source>
        <dbReference type="ARBA" id="ARBA00023160"/>
    </source>
</evidence>
<keyword evidence="7" id="KW-0276">Fatty acid metabolism</keyword>
<evidence type="ECO:0000256" key="3">
    <source>
        <dbReference type="ARBA" id="ARBA00022516"/>
    </source>
</evidence>
<evidence type="ECO:0000259" key="16">
    <source>
        <dbReference type="Pfam" id="PF04116"/>
    </source>
</evidence>
<comment type="cofactor">
    <cofactor evidence="1">
        <name>Zn(2+)</name>
        <dbReference type="ChEBI" id="CHEBI:29105"/>
    </cofactor>
</comment>
<evidence type="ECO:0000256" key="10">
    <source>
        <dbReference type="ARBA" id="ARBA00023002"/>
    </source>
</evidence>
<keyword evidence="12 15" id="KW-0472">Membrane</keyword>
<organism evidence="17 18">
    <name type="scientific">Hymenobacter aranciens</name>
    <dbReference type="NCBI Taxonomy" id="3063996"/>
    <lineage>
        <taxon>Bacteria</taxon>
        <taxon>Pseudomonadati</taxon>
        <taxon>Bacteroidota</taxon>
        <taxon>Cytophagia</taxon>
        <taxon>Cytophagales</taxon>
        <taxon>Hymenobacteraceae</taxon>
        <taxon>Hymenobacter</taxon>
    </lineage>
</organism>
<dbReference type="PANTHER" id="PTHR12863:SF1">
    <property type="entry name" value="FATTY ACID 2-HYDROXYLASE"/>
    <property type="match status" value="1"/>
</dbReference>
<dbReference type="InterPro" id="IPR006694">
    <property type="entry name" value="Fatty_acid_hydroxylase"/>
</dbReference>
<accession>A0ABT9BAE5</accession>
<evidence type="ECO:0000256" key="9">
    <source>
        <dbReference type="ARBA" id="ARBA00022989"/>
    </source>
</evidence>